<dbReference type="HAMAP" id="MF_01966">
    <property type="entry name" value="NADHX_epimerase"/>
    <property type="match status" value="1"/>
</dbReference>
<dbReference type="Pfam" id="PF01256">
    <property type="entry name" value="Carb_kinase"/>
    <property type="match status" value="1"/>
</dbReference>
<dbReference type="GO" id="GO:0005524">
    <property type="term" value="F:ATP binding"/>
    <property type="evidence" value="ECO:0007669"/>
    <property type="project" value="UniProtKB-UniRule"/>
</dbReference>
<comment type="cofactor">
    <cofactor evidence="17">
        <name>Mg(2+)</name>
        <dbReference type="ChEBI" id="CHEBI:18420"/>
    </cofactor>
</comment>
<evidence type="ECO:0000256" key="11">
    <source>
        <dbReference type="ARBA" id="ARBA00023235"/>
    </source>
</evidence>
<dbReference type="InterPro" id="IPR030677">
    <property type="entry name" value="Nnr"/>
</dbReference>
<dbReference type="PANTHER" id="PTHR12592:SF0">
    <property type="entry name" value="ATP-DEPENDENT (S)-NAD(P)H-HYDRATE DEHYDRATASE"/>
    <property type="match status" value="1"/>
</dbReference>
<dbReference type="GO" id="GO:0052856">
    <property type="term" value="F:NAD(P)HX epimerase activity"/>
    <property type="evidence" value="ECO:0007669"/>
    <property type="project" value="UniProtKB-UniRule"/>
</dbReference>
<keyword evidence="12 17" id="KW-0456">Lyase</keyword>
<keyword evidence="11 18" id="KW-0413">Isomerase</keyword>
<sequence>MKVISSKQMAYLESQAYRNGSTEEEFMENAGKGIAIETDAFIEERHLPSEVILFCGKGNNAGDAYVAGVYLLSWGYAVSAVQISPLENASPLCRQNANRFKKSGGMIHDINHPEEIKFPQFGVILDGVFGTGFHGTAKEPYSSAIKSANSSHLPIIAIDIPSGLNGDTGIVEGNAICAAETIFLGLPKSGFFLQDGWNYVGKLRHVDFGLPHNYIEESDASMVLLTKQDLKHSLPPILNSRHKYQAGYVVGLTGSPGMPGAGILACHAALRSGAGIVKMLHPAGMEKELAACPCEVIKTGYEIGNATPAIDLLNSATAGFIGPGIGKSLETRHLLKEIFPKLRKPCAIDADALTIIGEDGLHPPEGAILTPHAGEMIRLMAQSSPSPHSLEFLESCQKYCESHRVTLVLKGGPTFIFHPHEPIHVNVHGDPGMATAGSGDVLTGVIAALLAQGLSPFEAAKLGVFLHGTAGEYAADEKTSYSLIASDLISTLPEAFHYLMED</sequence>
<dbReference type="GO" id="GO:0110051">
    <property type="term" value="P:metabolite repair"/>
    <property type="evidence" value="ECO:0007669"/>
    <property type="project" value="TreeGrafter"/>
</dbReference>
<dbReference type="InterPro" id="IPR036652">
    <property type="entry name" value="YjeF_N_dom_sf"/>
</dbReference>
<dbReference type="Pfam" id="PF03853">
    <property type="entry name" value="YjeF_N"/>
    <property type="match status" value="1"/>
</dbReference>
<feature type="binding site" evidence="17">
    <location>
        <position position="440"/>
    </location>
    <ligand>
        <name>(6S)-NADPHX</name>
        <dbReference type="ChEBI" id="CHEBI:64076"/>
    </ligand>
</feature>
<dbReference type="NCBIfam" id="TIGR00197">
    <property type="entry name" value="yjeF_nterm"/>
    <property type="match status" value="1"/>
</dbReference>
<dbReference type="EMBL" id="FR872662">
    <property type="protein sequence ID" value="CCB92248.1"/>
    <property type="molecule type" value="Genomic_DNA"/>
</dbReference>
<comment type="similarity">
    <text evidence="18">Belongs to the NnrE/AIBP family.</text>
</comment>
<evidence type="ECO:0000256" key="3">
    <source>
        <dbReference type="ARBA" id="ARBA00006001"/>
    </source>
</evidence>
<dbReference type="PROSITE" id="PS51385">
    <property type="entry name" value="YJEF_N"/>
    <property type="match status" value="1"/>
</dbReference>
<feature type="binding site" evidence="18">
    <location>
        <position position="162"/>
    </location>
    <ligand>
        <name>K(+)</name>
        <dbReference type="ChEBI" id="CHEBI:29103"/>
    </ligand>
</feature>
<dbReference type="EC" id="4.2.1.136" evidence="19"/>
<comment type="cofactor">
    <cofactor evidence="18 19">
        <name>K(+)</name>
        <dbReference type="ChEBI" id="CHEBI:29103"/>
    </cofactor>
    <text evidence="18 19">Binds 1 potassium ion per subunit.</text>
</comment>
<keyword evidence="7 17" id="KW-0067">ATP-binding</keyword>
<feature type="domain" description="YjeF C-terminal" evidence="20">
    <location>
        <begin position="226"/>
        <end position="499"/>
    </location>
</feature>
<dbReference type="SUPFAM" id="SSF64153">
    <property type="entry name" value="YjeF N-terminal domain-like"/>
    <property type="match status" value="1"/>
</dbReference>
<feature type="binding site" evidence="18">
    <location>
        <begin position="130"/>
        <end position="136"/>
    </location>
    <ligand>
        <name>(6S)-NADPHX</name>
        <dbReference type="ChEBI" id="CHEBI:64076"/>
    </ligand>
</feature>
<feature type="binding site" evidence="18">
    <location>
        <position position="60"/>
    </location>
    <ligand>
        <name>K(+)</name>
        <dbReference type="ChEBI" id="CHEBI:29103"/>
    </ligand>
</feature>
<comment type="catalytic activity">
    <reaction evidence="15 17 19">
        <text>(6S)-NADHX + ADP = AMP + phosphate + NADH + H(+)</text>
        <dbReference type="Rhea" id="RHEA:32223"/>
        <dbReference type="ChEBI" id="CHEBI:15378"/>
        <dbReference type="ChEBI" id="CHEBI:43474"/>
        <dbReference type="ChEBI" id="CHEBI:57945"/>
        <dbReference type="ChEBI" id="CHEBI:64074"/>
        <dbReference type="ChEBI" id="CHEBI:456215"/>
        <dbReference type="ChEBI" id="CHEBI:456216"/>
        <dbReference type="EC" id="4.2.1.136"/>
    </reaction>
</comment>
<dbReference type="InterPro" id="IPR004443">
    <property type="entry name" value="YjeF_N_dom"/>
</dbReference>
<feature type="binding site" evidence="18">
    <location>
        <position position="141"/>
    </location>
    <ligand>
        <name>(6S)-NADPHX</name>
        <dbReference type="ChEBI" id="CHEBI:64076"/>
    </ligand>
</feature>
<dbReference type="EC" id="5.1.99.6" evidence="19"/>
<feature type="binding site" evidence="17">
    <location>
        <position position="439"/>
    </location>
    <ligand>
        <name>AMP</name>
        <dbReference type="ChEBI" id="CHEBI:456215"/>
    </ligand>
</feature>
<feature type="domain" description="YjeF N-terminal" evidence="21">
    <location>
        <begin position="9"/>
        <end position="216"/>
    </location>
</feature>
<evidence type="ECO:0000256" key="19">
    <source>
        <dbReference type="PIRNR" id="PIRNR017184"/>
    </source>
</evidence>
<dbReference type="PIRSF" id="PIRSF017184">
    <property type="entry name" value="Nnr"/>
    <property type="match status" value="1"/>
</dbReference>
<organism evidence="22">
    <name type="scientific">Waddlia chondrophila 2032/99</name>
    <dbReference type="NCBI Taxonomy" id="765953"/>
    <lineage>
        <taxon>Bacteria</taxon>
        <taxon>Pseudomonadati</taxon>
        <taxon>Chlamydiota</taxon>
        <taxon>Chlamydiia</taxon>
        <taxon>Parachlamydiales</taxon>
        <taxon>Waddliaceae</taxon>
        <taxon>Waddlia</taxon>
    </lineage>
</organism>
<dbReference type="InterPro" id="IPR017953">
    <property type="entry name" value="Carbohydrate_kinase_pred_CS"/>
</dbReference>
<evidence type="ECO:0000313" key="22">
    <source>
        <dbReference type="EMBL" id="CCB92248.1"/>
    </source>
</evidence>
<feature type="binding site" evidence="17">
    <location>
        <position position="324"/>
    </location>
    <ligand>
        <name>(6S)-NADPHX</name>
        <dbReference type="ChEBI" id="CHEBI:64076"/>
    </ligand>
</feature>
<comment type="function">
    <text evidence="18">Catalyzes the epimerization of the S- and R-forms of NAD(P)HX, a damaged form of NAD(P)H that is a result of enzymatic or heat-dependent hydration. This is a prerequisite for the S-specific NAD(P)H-hydrate dehydratase to allow the repair of both epimers of NAD(P)HX.</text>
</comment>
<dbReference type="InterPro" id="IPR029056">
    <property type="entry name" value="Ribokinase-like"/>
</dbReference>
<evidence type="ECO:0000256" key="18">
    <source>
        <dbReference type="HAMAP-Rule" id="MF_01966"/>
    </source>
</evidence>
<evidence type="ECO:0000256" key="1">
    <source>
        <dbReference type="ARBA" id="ARBA00000013"/>
    </source>
</evidence>
<evidence type="ECO:0000256" key="10">
    <source>
        <dbReference type="ARBA" id="ARBA00023027"/>
    </source>
</evidence>
<reference evidence="22" key="1">
    <citation type="submission" date="2011-05" db="EMBL/GenBank/DDBJ databases">
        <title>Unity in variety -- the pan-genome of the Chlamydiae.</title>
        <authorList>
            <person name="Collingro A."/>
            <person name="Tischler P."/>
            <person name="Weinmaier T."/>
            <person name="Penz T."/>
            <person name="Heinz E."/>
            <person name="Brunham R.C."/>
            <person name="Read T.D."/>
            <person name="Bavoil P.M."/>
            <person name="Sachse K."/>
            <person name="Kahane S."/>
            <person name="Friedman M.G."/>
            <person name="Rattei T."/>
            <person name="Myers G.S.A."/>
            <person name="Horn M."/>
        </authorList>
    </citation>
    <scope>NUCLEOTIDE SEQUENCE</scope>
    <source>
        <strain evidence="22">2032/99</strain>
    </source>
</reference>
<accession>F8LFH5</accession>
<evidence type="ECO:0000256" key="2">
    <source>
        <dbReference type="ARBA" id="ARBA00000909"/>
    </source>
</evidence>
<dbReference type="Gene3D" id="3.40.50.10260">
    <property type="entry name" value="YjeF N-terminal domain"/>
    <property type="match status" value="1"/>
</dbReference>
<protein>
    <recommendedName>
        <fullName evidence="19">Bifunctional NAD(P)H-hydrate repair enzyme</fullName>
    </recommendedName>
    <alternativeName>
        <fullName evidence="19">Nicotinamide nucleotide repair protein</fullName>
    </alternativeName>
    <domain>
        <recommendedName>
            <fullName evidence="19">ADP-dependent (S)-NAD(P)H-hydrate dehydratase</fullName>
            <ecNumber evidence="19">4.2.1.136</ecNumber>
        </recommendedName>
        <alternativeName>
            <fullName evidence="19">ADP-dependent NAD(P)HX dehydratase</fullName>
        </alternativeName>
    </domain>
    <domain>
        <recommendedName>
            <fullName evidence="19">NAD(P)H-hydrate epimerase</fullName>
            <ecNumber evidence="19">5.1.99.6</ecNumber>
        </recommendedName>
    </domain>
</protein>
<comment type="function">
    <text evidence="14 19">Bifunctional enzyme that catalyzes the epimerization of the S- and R-forms of NAD(P)HX and the dehydration of the S-form of NAD(P)HX at the expense of ADP, which is converted to AMP. This allows the repair of both epimers of NAD(P)HX, a damaged form of NAD(P)H that is a result of enzymatic or heat-dependent hydration.</text>
</comment>
<dbReference type="PANTHER" id="PTHR12592">
    <property type="entry name" value="ATP-DEPENDENT (S)-NAD(P)H-HYDRATE DEHYDRATASE FAMILY MEMBER"/>
    <property type="match status" value="1"/>
</dbReference>
<dbReference type="GO" id="GO:0046496">
    <property type="term" value="P:nicotinamide nucleotide metabolic process"/>
    <property type="evidence" value="ECO:0007669"/>
    <property type="project" value="UniProtKB-UniRule"/>
</dbReference>
<comment type="similarity">
    <text evidence="3 19">In the N-terminal section; belongs to the NnrE/AIBP family.</text>
</comment>
<feature type="binding site" evidence="17">
    <location>
        <position position="372"/>
    </location>
    <ligand>
        <name>(6S)-NADPHX</name>
        <dbReference type="ChEBI" id="CHEBI:64076"/>
    </ligand>
</feature>
<comment type="caution">
    <text evidence="18">Lacks conserved residue(s) required for the propagation of feature annotation.</text>
</comment>
<comment type="subunit">
    <text evidence="17">Homotetramer.</text>
</comment>
<evidence type="ECO:0000256" key="14">
    <source>
        <dbReference type="ARBA" id="ARBA00025153"/>
    </source>
</evidence>
<dbReference type="GO" id="GO:0046872">
    <property type="term" value="F:metal ion binding"/>
    <property type="evidence" value="ECO:0007669"/>
    <property type="project" value="UniProtKB-UniRule"/>
</dbReference>
<dbReference type="GO" id="GO:0052855">
    <property type="term" value="F:ADP-dependent NAD(P)H-hydrate dehydratase activity"/>
    <property type="evidence" value="ECO:0007669"/>
    <property type="project" value="UniProtKB-UniRule"/>
</dbReference>
<evidence type="ECO:0000256" key="7">
    <source>
        <dbReference type="ARBA" id="ARBA00022840"/>
    </source>
</evidence>
<evidence type="ECO:0000256" key="12">
    <source>
        <dbReference type="ARBA" id="ARBA00023239"/>
    </source>
</evidence>
<comment type="similarity">
    <text evidence="4 19">In the C-terminal section; belongs to the NnrD/CARKD family.</text>
</comment>
<dbReference type="PROSITE" id="PS01050">
    <property type="entry name" value="YJEF_C_2"/>
    <property type="match status" value="1"/>
</dbReference>
<dbReference type="PROSITE" id="PS51383">
    <property type="entry name" value="YJEF_C_3"/>
    <property type="match status" value="1"/>
</dbReference>
<dbReference type="SUPFAM" id="SSF53613">
    <property type="entry name" value="Ribokinase-like"/>
    <property type="match status" value="1"/>
</dbReference>
<proteinExistence type="inferred from homology"/>
<dbReference type="Gene3D" id="3.40.1190.20">
    <property type="match status" value="1"/>
</dbReference>
<comment type="function">
    <text evidence="17">Catalyzes the dehydration of the S-form of NAD(P)HX at the expense of ADP, which is converted to AMP. Together with NAD(P)HX epimerase, which catalyzes the epimerization of the S- and R-forms, the enzyme allows the repair of both epimers of NAD(P)HX, a damaged form of NAD(P)H that is a result of enzymatic or heat-dependent hydration.</text>
</comment>
<gene>
    <name evidence="22" type="primary">yjeF</name>
    <name evidence="17" type="synonym">nnrD</name>
    <name evidence="18" type="synonym">nnrE</name>
    <name evidence="22" type="ORF">WCH_CA13830</name>
</gene>
<evidence type="ECO:0000259" key="21">
    <source>
        <dbReference type="PROSITE" id="PS51385"/>
    </source>
</evidence>
<evidence type="ECO:0000259" key="20">
    <source>
        <dbReference type="PROSITE" id="PS51383"/>
    </source>
</evidence>
<evidence type="ECO:0000256" key="17">
    <source>
        <dbReference type="HAMAP-Rule" id="MF_01965"/>
    </source>
</evidence>
<keyword evidence="9 18" id="KW-0630">Potassium</keyword>
<name>F8LFH5_9BACT</name>
<evidence type="ECO:0000256" key="5">
    <source>
        <dbReference type="ARBA" id="ARBA00022723"/>
    </source>
</evidence>
<feature type="binding site" evidence="18">
    <location>
        <position position="126"/>
    </location>
    <ligand>
        <name>K(+)</name>
        <dbReference type="ChEBI" id="CHEBI:29103"/>
    </ligand>
</feature>
<evidence type="ECO:0000256" key="15">
    <source>
        <dbReference type="ARBA" id="ARBA00048238"/>
    </source>
</evidence>
<dbReference type="InterPro" id="IPR000631">
    <property type="entry name" value="CARKD"/>
</dbReference>
<evidence type="ECO:0000256" key="13">
    <source>
        <dbReference type="ARBA" id="ARBA00023268"/>
    </source>
</evidence>
<dbReference type="HAMAP" id="MF_01965">
    <property type="entry name" value="NADHX_dehydratase"/>
    <property type="match status" value="1"/>
</dbReference>
<keyword evidence="13" id="KW-0511">Multifunctional enzyme</keyword>
<evidence type="ECO:0000256" key="16">
    <source>
        <dbReference type="ARBA" id="ARBA00049209"/>
    </source>
</evidence>
<keyword evidence="5 18" id="KW-0479">Metal-binding</keyword>
<feature type="binding site" evidence="18">
    <location>
        <position position="159"/>
    </location>
    <ligand>
        <name>(6S)-NADPHX</name>
        <dbReference type="ChEBI" id="CHEBI:64076"/>
    </ligand>
</feature>
<comment type="catalytic activity">
    <reaction evidence="1 18 19">
        <text>(6R)-NADHX = (6S)-NADHX</text>
        <dbReference type="Rhea" id="RHEA:32215"/>
        <dbReference type="ChEBI" id="CHEBI:64074"/>
        <dbReference type="ChEBI" id="CHEBI:64075"/>
        <dbReference type="EC" id="5.1.99.6"/>
    </reaction>
</comment>
<keyword evidence="8 17" id="KW-0521">NADP</keyword>
<keyword evidence="6 17" id="KW-0547">Nucleotide-binding</keyword>
<dbReference type="CDD" id="cd01171">
    <property type="entry name" value="YXKO-related"/>
    <property type="match status" value="1"/>
</dbReference>
<feature type="binding site" evidence="17">
    <location>
        <position position="261"/>
    </location>
    <ligand>
        <name>(6S)-NADPHX</name>
        <dbReference type="ChEBI" id="CHEBI:64076"/>
    </ligand>
</feature>
<dbReference type="NCBIfam" id="TIGR00196">
    <property type="entry name" value="yjeF_cterm"/>
    <property type="match status" value="1"/>
</dbReference>
<comment type="similarity">
    <text evidence="17">Belongs to the NnrD/CARKD family.</text>
</comment>
<evidence type="ECO:0000256" key="9">
    <source>
        <dbReference type="ARBA" id="ARBA00022958"/>
    </source>
</evidence>
<comment type="catalytic activity">
    <reaction evidence="2 18 19">
        <text>(6R)-NADPHX = (6S)-NADPHX</text>
        <dbReference type="Rhea" id="RHEA:32227"/>
        <dbReference type="ChEBI" id="CHEBI:64076"/>
        <dbReference type="ChEBI" id="CHEBI:64077"/>
        <dbReference type="EC" id="5.1.99.6"/>
    </reaction>
</comment>
<feature type="binding site" evidence="17">
    <location>
        <begin position="410"/>
        <end position="414"/>
    </location>
    <ligand>
        <name>AMP</name>
        <dbReference type="ChEBI" id="CHEBI:456215"/>
    </ligand>
</feature>
<dbReference type="AlphaFoldDB" id="F8LFH5"/>
<evidence type="ECO:0000256" key="8">
    <source>
        <dbReference type="ARBA" id="ARBA00022857"/>
    </source>
</evidence>
<keyword evidence="10 17" id="KW-0520">NAD</keyword>
<evidence type="ECO:0000256" key="6">
    <source>
        <dbReference type="ARBA" id="ARBA00022741"/>
    </source>
</evidence>
<comment type="catalytic activity">
    <reaction evidence="16 17 19">
        <text>(6S)-NADPHX + ADP = AMP + phosphate + NADPH + H(+)</text>
        <dbReference type="Rhea" id="RHEA:32235"/>
        <dbReference type="ChEBI" id="CHEBI:15378"/>
        <dbReference type="ChEBI" id="CHEBI:43474"/>
        <dbReference type="ChEBI" id="CHEBI:57783"/>
        <dbReference type="ChEBI" id="CHEBI:64076"/>
        <dbReference type="ChEBI" id="CHEBI:456215"/>
        <dbReference type="ChEBI" id="CHEBI:456216"/>
        <dbReference type="EC" id="4.2.1.136"/>
    </reaction>
</comment>
<evidence type="ECO:0000256" key="4">
    <source>
        <dbReference type="ARBA" id="ARBA00009524"/>
    </source>
</evidence>